<sequence length="88" mass="9966">MAENLRKWKVVCVRWSYMCKEARDHSFPLVEKSNLLQMVESGGCPPPMNIASQFSNYNLNCYSFAGHSGKQLQSMQQTEGNSAAVQNY</sequence>
<gene>
    <name evidence="1" type="ORF">HAX54_039830</name>
</gene>
<organism evidence="1 2">
    <name type="scientific">Datura stramonium</name>
    <name type="common">Jimsonweed</name>
    <name type="synonym">Common thornapple</name>
    <dbReference type="NCBI Taxonomy" id="4076"/>
    <lineage>
        <taxon>Eukaryota</taxon>
        <taxon>Viridiplantae</taxon>
        <taxon>Streptophyta</taxon>
        <taxon>Embryophyta</taxon>
        <taxon>Tracheophyta</taxon>
        <taxon>Spermatophyta</taxon>
        <taxon>Magnoliopsida</taxon>
        <taxon>eudicotyledons</taxon>
        <taxon>Gunneridae</taxon>
        <taxon>Pentapetalae</taxon>
        <taxon>asterids</taxon>
        <taxon>lamiids</taxon>
        <taxon>Solanales</taxon>
        <taxon>Solanaceae</taxon>
        <taxon>Solanoideae</taxon>
        <taxon>Datureae</taxon>
        <taxon>Datura</taxon>
    </lineage>
</organism>
<dbReference type="EMBL" id="JACEIK010005558">
    <property type="protein sequence ID" value="MCE0481785.1"/>
    <property type="molecule type" value="Genomic_DNA"/>
</dbReference>
<dbReference type="Proteomes" id="UP000823775">
    <property type="component" value="Unassembled WGS sequence"/>
</dbReference>
<accession>A0ABS8VN57</accession>
<keyword evidence="2" id="KW-1185">Reference proteome</keyword>
<evidence type="ECO:0000313" key="1">
    <source>
        <dbReference type="EMBL" id="MCE0481785.1"/>
    </source>
</evidence>
<proteinExistence type="predicted"/>
<evidence type="ECO:0000313" key="2">
    <source>
        <dbReference type="Proteomes" id="UP000823775"/>
    </source>
</evidence>
<comment type="caution">
    <text evidence="1">The sequence shown here is derived from an EMBL/GenBank/DDBJ whole genome shotgun (WGS) entry which is preliminary data.</text>
</comment>
<reference evidence="1 2" key="1">
    <citation type="journal article" date="2021" name="BMC Genomics">
        <title>Datura genome reveals duplications of psychoactive alkaloid biosynthetic genes and high mutation rate following tissue culture.</title>
        <authorList>
            <person name="Rajewski A."/>
            <person name="Carter-House D."/>
            <person name="Stajich J."/>
            <person name="Litt A."/>
        </authorList>
    </citation>
    <scope>NUCLEOTIDE SEQUENCE [LARGE SCALE GENOMIC DNA]</scope>
    <source>
        <strain evidence="1">AR-01</strain>
    </source>
</reference>
<protein>
    <submittedName>
        <fullName evidence="1">Uncharacterized protein</fullName>
    </submittedName>
</protein>
<name>A0ABS8VN57_DATST</name>